<evidence type="ECO:0000313" key="3">
    <source>
        <dbReference type="Proteomes" id="UP000267251"/>
    </source>
</evidence>
<organism evidence="2 3">
    <name type="scientific">Piptocephalis cylindrospora</name>
    <dbReference type="NCBI Taxonomy" id="1907219"/>
    <lineage>
        <taxon>Eukaryota</taxon>
        <taxon>Fungi</taxon>
        <taxon>Fungi incertae sedis</taxon>
        <taxon>Zoopagomycota</taxon>
        <taxon>Zoopagomycotina</taxon>
        <taxon>Zoopagomycetes</taxon>
        <taxon>Zoopagales</taxon>
        <taxon>Piptocephalidaceae</taxon>
        <taxon>Piptocephalis</taxon>
    </lineage>
</organism>
<evidence type="ECO:0000256" key="1">
    <source>
        <dbReference type="SAM" id="MobiDB-lite"/>
    </source>
</evidence>
<dbReference type="EMBL" id="KZ987865">
    <property type="protein sequence ID" value="RKP14227.1"/>
    <property type="molecule type" value="Genomic_DNA"/>
</dbReference>
<dbReference type="AlphaFoldDB" id="A0A4P9Y5H7"/>
<name>A0A4P9Y5H7_9FUNG</name>
<feature type="region of interest" description="Disordered" evidence="1">
    <location>
        <begin position="76"/>
        <end position="106"/>
    </location>
</feature>
<proteinExistence type="predicted"/>
<dbReference type="Proteomes" id="UP000267251">
    <property type="component" value="Unassembled WGS sequence"/>
</dbReference>
<feature type="compositionally biased region" description="Acidic residues" evidence="1">
    <location>
        <begin position="88"/>
        <end position="106"/>
    </location>
</feature>
<evidence type="ECO:0000313" key="2">
    <source>
        <dbReference type="EMBL" id="RKP14227.1"/>
    </source>
</evidence>
<reference evidence="3" key="1">
    <citation type="journal article" date="2018" name="Nat. Microbiol.">
        <title>Leveraging single-cell genomics to expand the fungal tree of life.</title>
        <authorList>
            <person name="Ahrendt S.R."/>
            <person name="Quandt C.A."/>
            <person name="Ciobanu D."/>
            <person name="Clum A."/>
            <person name="Salamov A."/>
            <person name="Andreopoulos B."/>
            <person name="Cheng J.F."/>
            <person name="Woyke T."/>
            <person name="Pelin A."/>
            <person name="Henrissat B."/>
            <person name="Reynolds N.K."/>
            <person name="Benny G.L."/>
            <person name="Smith M.E."/>
            <person name="James T.Y."/>
            <person name="Grigoriev I.V."/>
        </authorList>
    </citation>
    <scope>NUCLEOTIDE SEQUENCE [LARGE SCALE GENOMIC DNA]</scope>
</reference>
<protein>
    <submittedName>
        <fullName evidence="2">Uncharacterized protein</fullName>
    </submittedName>
</protein>
<gene>
    <name evidence="2" type="ORF">BJ684DRAFT_19352</name>
</gene>
<keyword evidence="3" id="KW-1185">Reference proteome</keyword>
<sequence>MDRSRRMGGIFHQPIALSLHPQAPPMTQSIKRVPQIIKGSQSDDVALKQETHSIHHLVDRTMDHHNIPYVCMSDEDDIPTRPCSLCDSDSDADEEGEEELEENDKEEDQFLDAFLSFYTHPTIIPPFPMPRSHSGPGKKTTLPETRVHLHQASALDKLLKGHGGTVRCTMTNSSV</sequence>
<accession>A0A4P9Y5H7</accession>